<organism evidence="3 4">
    <name type="scientific">Goodea atripinnis</name>
    <dbReference type="NCBI Taxonomy" id="208336"/>
    <lineage>
        <taxon>Eukaryota</taxon>
        <taxon>Metazoa</taxon>
        <taxon>Chordata</taxon>
        <taxon>Craniata</taxon>
        <taxon>Vertebrata</taxon>
        <taxon>Euteleostomi</taxon>
        <taxon>Actinopterygii</taxon>
        <taxon>Neopterygii</taxon>
        <taxon>Teleostei</taxon>
        <taxon>Neoteleostei</taxon>
        <taxon>Acanthomorphata</taxon>
        <taxon>Ovalentaria</taxon>
        <taxon>Atherinomorphae</taxon>
        <taxon>Cyprinodontiformes</taxon>
        <taxon>Goodeidae</taxon>
        <taxon>Goodea</taxon>
    </lineage>
</organism>
<evidence type="ECO:0000256" key="1">
    <source>
        <dbReference type="SAM" id="MobiDB-lite"/>
    </source>
</evidence>
<keyword evidence="4" id="KW-1185">Reference proteome</keyword>
<evidence type="ECO:0000313" key="3">
    <source>
        <dbReference type="EMBL" id="MEQ2167081.1"/>
    </source>
</evidence>
<feature type="chain" id="PRO_5047457658" evidence="2">
    <location>
        <begin position="36"/>
        <end position="184"/>
    </location>
</feature>
<accession>A0ABV0N7Q6</accession>
<name>A0ABV0N7Q6_9TELE</name>
<comment type="caution">
    <text evidence="3">The sequence shown here is derived from an EMBL/GenBank/DDBJ whole genome shotgun (WGS) entry which is preliminary data.</text>
</comment>
<feature type="region of interest" description="Disordered" evidence="1">
    <location>
        <begin position="68"/>
        <end position="112"/>
    </location>
</feature>
<evidence type="ECO:0000256" key="2">
    <source>
        <dbReference type="SAM" id="SignalP"/>
    </source>
</evidence>
<evidence type="ECO:0000313" key="4">
    <source>
        <dbReference type="Proteomes" id="UP001476798"/>
    </source>
</evidence>
<feature type="signal peptide" evidence="2">
    <location>
        <begin position="1"/>
        <end position="35"/>
    </location>
</feature>
<reference evidence="3 4" key="1">
    <citation type="submission" date="2021-06" db="EMBL/GenBank/DDBJ databases">
        <authorList>
            <person name="Palmer J.M."/>
        </authorList>
    </citation>
    <scope>NUCLEOTIDE SEQUENCE [LARGE SCALE GENOMIC DNA]</scope>
    <source>
        <strain evidence="3 4">GA_2019</strain>
        <tissue evidence="3">Muscle</tissue>
    </source>
</reference>
<dbReference type="Proteomes" id="UP001476798">
    <property type="component" value="Unassembled WGS sequence"/>
</dbReference>
<dbReference type="EMBL" id="JAHRIO010030002">
    <property type="protein sequence ID" value="MEQ2167081.1"/>
    <property type="molecule type" value="Genomic_DNA"/>
</dbReference>
<protein>
    <submittedName>
        <fullName evidence="3">Uncharacterized protein</fullName>
    </submittedName>
</protein>
<sequence length="184" mass="20334">MLTVAKPCKQESMWACLIGTILAFFLLLGLEGAHCTYPNRCQVWDKDICQDNYKCCQDADIWGSRELSGSKGTPCNQQPSDRSPLPGDAAARAPVGRYDEGKRQTGRTEWKEAGSRHVRLEIGLQEKTTHIRTAKPKTLVSPYAFITKSAHNSRSSEIRANFAKDGSCSACIPTDTCVKDHLQS</sequence>
<feature type="compositionally biased region" description="Polar residues" evidence="1">
    <location>
        <begin position="70"/>
        <end position="81"/>
    </location>
</feature>
<feature type="compositionally biased region" description="Basic and acidic residues" evidence="1">
    <location>
        <begin position="97"/>
        <end position="112"/>
    </location>
</feature>
<proteinExistence type="predicted"/>
<gene>
    <name evidence="3" type="ORF">GOODEAATRI_000583</name>
</gene>
<keyword evidence="2" id="KW-0732">Signal</keyword>